<comment type="similarity">
    <text evidence="5">Belongs to the TRAFAC class YlqF/YawG GTPase family. RsgA subfamily.</text>
</comment>
<feature type="compositionally biased region" description="Basic and acidic residues" evidence="6">
    <location>
        <begin position="43"/>
        <end position="57"/>
    </location>
</feature>
<dbReference type="SUPFAM" id="SSF52540">
    <property type="entry name" value="P-loop containing nucleoside triphosphate hydrolases"/>
    <property type="match status" value="1"/>
</dbReference>
<sequence length="719" mass="81419">MHEKIWFSEPPIQKDFGSLRTFRQAKMAKKKERKVNVSGKPKHSLDVNRGNGDKEGRSAATVRRLKMYNTRPKRDRKGKILKHELQSKELPSTRIQPDRRWNTRVVNQKELEFFREELQSRMSSSYNVILKEKKLPMSLLNDHQKQARVHLLDTEPFEDAFGPKKKRIRPKLMAMDYESLVKKADGSQDAFEQKHAGSAYAEGSEGDGFRDLVRHTMFEKGQSKRIWGELYKVIDSSDVVVQNGSPSQKHAGDGGFHFFGLACYFLSLFKLLFSIYRFWMQGIHKCDLIPAWATKGWLRVLSKEFPTLAFHASINKSFGKGSLLSVLRQFARLKSDKQAISVGFVGYPNVGKSSVINTLRTKNVMFLFPFSSSVVSVLALLSTSPVNLWLVGSICYNYFILEGSKTAHGQVNLLVLPLTNWSPILAHYMVIGLASTCSGKEVNFPFIQIDRVVILSSAVCKVAPIPGETKVWQYITLTKRIFLIDCPGVVYQNSDSETDVVLKGVVRVTNLEDASEHIGEVLKRVKKEHLERAYKIKDWDDENDFLVQLCKLTGKLLKGGEPDLMTVAKMVLHDWQRDTAVDDNQASAAIRAIANVISSQQTMNVPVQKDLFSERELEGDNSELPRCCSGKIICFLALYHQLVCSKSGLWKAVNIKNQHESFIITSLTIHIQSHFFLIMWAMWSQNPNAGAQTETTVGQISQLGGIAAQLVTAKRQDWW</sequence>
<dbReference type="EMBL" id="QGNW01001571">
    <property type="protein sequence ID" value="RVW36477.1"/>
    <property type="molecule type" value="Genomic_DNA"/>
</dbReference>
<gene>
    <name evidence="10" type="primary">NUG2_1</name>
    <name evidence="10" type="ORF">CK203_074705</name>
</gene>
<evidence type="ECO:0000313" key="11">
    <source>
        <dbReference type="Proteomes" id="UP000288805"/>
    </source>
</evidence>
<keyword evidence="7" id="KW-0812">Transmembrane</keyword>
<feature type="region of interest" description="Disordered" evidence="6">
    <location>
        <begin position="27"/>
        <end position="60"/>
    </location>
</feature>
<feature type="domain" description="G" evidence="8">
    <location>
        <begin position="342"/>
        <end position="362"/>
    </location>
</feature>
<evidence type="ECO:0000256" key="6">
    <source>
        <dbReference type="SAM" id="MobiDB-lite"/>
    </source>
</evidence>
<evidence type="ECO:0000259" key="9">
    <source>
        <dbReference type="Pfam" id="PF08153"/>
    </source>
</evidence>
<dbReference type="InterPro" id="IPR006073">
    <property type="entry name" value="GTP-bd"/>
</dbReference>
<evidence type="ECO:0000259" key="8">
    <source>
        <dbReference type="Pfam" id="PF01926"/>
    </source>
</evidence>
<dbReference type="AlphaFoldDB" id="A0A438DLZ1"/>
<protein>
    <recommendedName>
        <fullName evidence="5">Nuclear/nucleolar GTPase 2</fullName>
    </recommendedName>
</protein>
<dbReference type="Gene3D" id="3.40.50.300">
    <property type="entry name" value="P-loop containing nucleotide triphosphate hydrolases"/>
    <property type="match status" value="1"/>
</dbReference>
<evidence type="ECO:0000256" key="1">
    <source>
        <dbReference type="ARBA" id="ARBA00004604"/>
    </source>
</evidence>
<dbReference type="InterPro" id="IPR012971">
    <property type="entry name" value="NOG2_N_dom"/>
</dbReference>
<evidence type="ECO:0000256" key="5">
    <source>
        <dbReference type="RuleBase" id="RU364023"/>
    </source>
</evidence>
<reference evidence="10 11" key="1">
    <citation type="journal article" date="2018" name="PLoS Genet.">
        <title>Population sequencing reveals clonal diversity and ancestral inbreeding in the grapevine cultivar Chardonnay.</title>
        <authorList>
            <person name="Roach M.J."/>
            <person name="Johnson D.L."/>
            <person name="Bohlmann J."/>
            <person name="van Vuuren H.J."/>
            <person name="Jones S.J."/>
            <person name="Pretorius I.S."/>
            <person name="Schmidt S.A."/>
            <person name="Borneman A.R."/>
        </authorList>
    </citation>
    <scope>NUCLEOTIDE SEQUENCE [LARGE SCALE GENOMIC DNA]</scope>
    <source>
        <strain evidence="11">cv. Chardonnay</strain>
        <tissue evidence="10">Leaf</tissue>
    </source>
</reference>
<feature type="transmembrane region" description="Helical" evidence="7">
    <location>
        <begin position="256"/>
        <end position="279"/>
    </location>
</feature>
<evidence type="ECO:0000313" key="10">
    <source>
        <dbReference type="EMBL" id="RVW36477.1"/>
    </source>
</evidence>
<accession>A0A438DLZ1</accession>
<dbReference type="Pfam" id="PF01926">
    <property type="entry name" value="MMR_HSR1"/>
    <property type="match status" value="1"/>
</dbReference>
<dbReference type="PANTHER" id="PTHR11089">
    <property type="entry name" value="GTP-BINDING PROTEIN-RELATED"/>
    <property type="match status" value="1"/>
</dbReference>
<dbReference type="GO" id="GO:0005730">
    <property type="term" value="C:nucleolus"/>
    <property type="evidence" value="ECO:0007669"/>
    <property type="project" value="UniProtKB-SubCell"/>
</dbReference>
<evidence type="ECO:0000256" key="2">
    <source>
        <dbReference type="ARBA" id="ARBA00022741"/>
    </source>
</evidence>
<evidence type="ECO:0000256" key="7">
    <source>
        <dbReference type="SAM" id="Phobius"/>
    </source>
</evidence>
<keyword evidence="2 5" id="KW-0547">Nucleotide-binding</keyword>
<comment type="subcellular location">
    <subcellularLocation>
        <location evidence="1 5">Nucleus</location>
        <location evidence="1 5">Nucleolus</location>
    </subcellularLocation>
</comment>
<dbReference type="PANTHER" id="PTHR11089:SF9">
    <property type="entry name" value="NUCLEOLAR GTP-BINDING PROTEIN 2"/>
    <property type="match status" value="1"/>
</dbReference>
<feature type="transmembrane region" description="Helical" evidence="7">
    <location>
        <begin position="366"/>
        <end position="390"/>
    </location>
</feature>
<name>A0A438DLZ1_VITVI</name>
<comment type="function">
    <text evidence="5">GTPase involved in pre-60S ribosomal subunit maturation.</text>
</comment>
<dbReference type="Proteomes" id="UP000288805">
    <property type="component" value="Unassembled WGS sequence"/>
</dbReference>
<dbReference type="GO" id="GO:0005525">
    <property type="term" value="F:GTP binding"/>
    <property type="evidence" value="ECO:0007669"/>
    <property type="project" value="UniProtKB-KW"/>
</dbReference>
<keyword evidence="7" id="KW-0472">Membrane</keyword>
<organism evidence="10 11">
    <name type="scientific">Vitis vinifera</name>
    <name type="common">Grape</name>
    <dbReference type="NCBI Taxonomy" id="29760"/>
    <lineage>
        <taxon>Eukaryota</taxon>
        <taxon>Viridiplantae</taxon>
        <taxon>Streptophyta</taxon>
        <taxon>Embryophyta</taxon>
        <taxon>Tracheophyta</taxon>
        <taxon>Spermatophyta</taxon>
        <taxon>Magnoliopsida</taxon>
        <taxon>eudicotyledons</taxon>
        <taxon>Gunneridae</taxon>
        <taxon>Pentapetalae</taxon>
        <taxon>rosids</taxon>
        <taxon>Vitales</taxon>
        <taxon>Vitaceae</taxon>
        <taxon>Viteae</taxon>
        <taxon>Vitis</taxon>
    </lineage>
</organism>
<dbReference type="InterPro" id="IPR027417">
    <property type="entry name" value="P-loop_NTPase"/>
</dbReference>
<keyword evidence="4 5" id="KW-0539">Nucleus</keyword>
<evidence type="ECO:0000256" key="4">
    <source>
        <dbReference type="ARBA" id="ARBA00023242"/>
    </source>
</evidence>
<dbReference type="InterPro" id="IPR023179">
    <property type="entry name" value="GTP-bd_ortho_bundle_sf"/>
</dbReference>
<comment type="caution">
    <text evidence="10">The sequence shown here is derived from an EMBL/GenBank/DDBJ whole genome shotgun (WGS) entry which is preliminary data.</text>
</comment>
<evidence type="ECO:0000256" key="3">
    <source>
        <dbReference type="ARBA" id="ARBA00023134"/>
    </source>
</evidence>
<keyword evidence="5" id="KW-0378">Hydrolase</keyword>
<feature type="domain" description="Nucleolar GTP-binding protein 2 N-terminal" evidence="9">
    <location>
        <begin position="67"/>
        <end position="190"/>
    </location>
</feature>
<keyword evidence="3 5" id="KW-0342">GTP-binding</keyword>
<dbReference type="Gene3D" id="1.10.1580.10">
    <property type="match status" value="1"/>
</dbReference>
<keyword evidence="7" id="KW-1133">Transmembrane helix</keyword>
<dbReference type="FunFam" id="1.10.1580.10:FF:000001">
    <property type="entry name" value="Nucleolar GTP-binding protein 2"/>
    <property type="match status" value="1"/>
</dbReference>
<dbReference type="InterPro" id="IPR050755">
    <property type="entry name" value="TRAFAC_YlqF/YawG_RiboMat"/>
</dbReference>
<dbReference type="GO" id="GO:0016787">
    <property type="term" value="F:hydrolase activity"/>
    <property type="evidence" value="ECO:0007669"/>
    <property type="project" value="UniProtKB-KW"/>
</dbReference>
<proteinExistence type="inferred from homology"/>
<dbReference type="Pfam" id="PF08153">
    <property type="entry name" value="NGP1NT"/>
    <property type="match status" value="1"/>
</dbReference>